<name>A0A5R9G964_9BACL</name>
<dbReference type="InterPro" id="IPR019757">
    <property type="entry name" value="Pept_S26A_signal_pept_1_Lys-AS"/>
</dbReference>
<dbReference type="OrthoDB" id="9802919at2"/>
<dbReference type="EC" id="3.4.21.89" evidence="4 8"/>
<dbReference type="PROSITE" id="PS00501">
    <property type="entry name" value="SPASE_I_1"/>
    <property type="match status" value="1"/>
</dbReference>
<feature type="active site" evidence="7">
    <location>
        <position position="41"/>
    </location>
</feature>
<evidence type="ECO:0000259" key="10">
    <source>
        <dbReference type="Pfam" id="PF10502"/>
    </source>
</evidence>
<dbReference type="CDD" id="cd06530">
    <property type="entry name" value="S26_SPase_I"/>
    <property type="match status" value="1"/>
</dbReference>
<comment type="caution">
    <text evidence="11">The sequence shown here is derived from an EMBL/GenBank/DDBJ whole genome shotgun (WGS) entry which is preliminary data.</text>
</comment>
<dbReference type="PROSITE" id="PS00761">
    <property type="entry name" value="SPASE_I_3"/>
    <property type="match status" value="1"/>
</dbReference>
<dbReference type="GO" id="GO:0004252">
    <property type="term" value="F:serine-type endopeptidase activity"/>
    <property type="evidence" value="ECO:0007669"/>
    <property type="project" value="InterPro"/>
</dbReference>
<sequence>MFGKKFLHAAWDWGKTGIVAVVAAILINSYVLQAFQVKGESMLPTLHNSDSTFALKIQSAYDYGDIVIIDSRIGEPRSWLDPVLEHPLIARLRGDEAEYLWVKRIVGKPGDKLEFRDGQVIRNGTLVDEPYVLEPMQAAPEPVVVPEGRLFVMGDNRNNSTDSRIIGSIPRENVIGKVIFTY</sequence>
<proteinExistence type="inferred from homology"/>
<comment type="subcellular location">
    <subcellularLocation>
        <location evidence="2">Cell membrane</location>
        <topology evidence="2">Single-pass type II membrane protein</topology>
    </subcellularLocation>
    <subcellularLocation>
        <location evidence="9">Membrane</location>
        <topology evidence="9">Single-pass type II membrane protein</topology>
    </subcellularLocation>
</comment>
<protein>
    <recommendedName>
        <fullName evidence="4 8">Signal peptidase I</fullName>
        <ecNumber evidence="4 8">3.4.21.89</ecNumber>
    </recommendedName>
</protein>
<evidence type="ECO:0000256" key="3">
    <source>
        <dbReference type="ARBA" id="ARBA00009370"/>
    </source>
</evidence>
<evidence type="ECO:0000256" key="1">
    <source>
        <dbReference type="ARBA" id="ARBA00000677"/>
    </source>
</evidence>
<evidence type="ECO:0000256" key="2">
    <source>
        <dbReference type="ARBA" id="ARBA00004401"/>
    </source>
</evidence>
<dbReference type="InterPro" id="IPR019533">
    <property type="entry name" value="Peptidase_S26"/>
</dbReference>
<organism evidence="11 12">
    <name type="scientific">Paenibacillus antri</name>
    <dbReference type="NCBI Taxonomy" id="2582848"/>
    <lineage>
        <taxon>Bacteria</taxon>
        <taxon>Bacillati</taxon>
        <taxon>Bacillota</taxon>
        <taxon>Bacilli</taxon>
        <taxon>Bacillales</taxon>
        <taxon>Paenibacillaceae</taxon>
        <taxon>Paenibacillus</taxon>
    </lineage>
</organism>
<dbReference type="PANTHER" id="PTHR43390">
    <property type="entry name" value="SIGNAL PEPTIDASE I"/>
    <property type="match status" value="1"/>
</dbReference>
<dbReference type="EMBL" id="VCIW01000003">
    <property type="protein sequence ID" value="TLS52967.1"/>
    <property type="molecule type" value="Genomic_DNA"/>
</dbReference>
<keyword evidence="12" id="KW-1185">Reference proteome</keyword>
<dbReference type="InterPro" id="IPR019758">
    <property type="entry name" value="Pept_S26A_signal_pept_1_CS"/>
</dbReference>
<dbReference type="PROSITE" id="PS00760">
    <property type="entry name" value="SPASE_I_2"/>
    <property type="match status" value="1"/>
</dbReference>
<reference evidence="11 12" key="1">
    <citation type="submission" date="2019-05" db="EMBL/GenBank/DDBJ databases">
        <authorList>
            <person name="Narsing Rao M.P."/>
            <person name="Li W.J."/>
        </authorList>
    </citation>
    <scope>NUCLEOTIDE SEQUENCE [LARGE SCALE GENOMIC DNA]</scope>
    <source>
        <strain evidence="11 12">SYSU_K30003</strain>
    </source>
</reference>
<dbReference type="PANTHER" id="PTHR43390:SF1">
    <property type="entry name" value="CHLOROPLAST PROCESSING PEPTIDASE"/>
    <property type="match status" value="1"/>
</dbReference>
<accession>A0A5R9G964</accession>
<evidence type="ECO:0000256" key="7">
    <source>
        <dbReference type="PIRSR" id="PIRSR600223-1"/>
    </source>
</evidence>
<gene>
    <name evidence="11" type="primary">lepB</name>
    <name evidence="11" type="ORF">FE782_06235</name>
</gene>
<dbReference type="InterPro" id="IPR000223">
    <property type="entry name" value="Pept_S26A_signal_pept_1"/>
</dbReference>
<evidence type="ECO:0000256" key="6">
    <source>
        <dbReference type="ARBA" id="ARBA00022801"/>
    </source>
</evidence>
<dbReference type="Pfam" id="PF10502">
    <property type="entry name" value="Peptidase_S26"/>
    <property type="match status" value="1"/>
</dbReference>
<evidence type="ECO:0000256" key="5">
    <source>
        <dbReference type="ARBA" id="ARBA00022670"/>
    </source>
</evidence>
<dbReference type="InterPro" id="IPR036286">
    <property type="entry name" value="LexA/Signal_pep-like_sf"/>
</dbReference>
<dbReference type="SUPFAM" id="SSF51306">
    <property type="entry name" value="LexA/Signal peptidase"/>
    <property type="match status" value="1"/>
</dbReference>
<evidence type="ECO:0000256" key="8">
    <source>
        <dbReference type="RuleBase" id="RU003993"/>
    </source>
</evidence>
<dbReference type="Gene3D" id="2.10.109.10">
    <property type="entry name" value="Umud Fragment, subunit A"/>
    <property type="match status" value="1"/>
</dbReference>
<dbReference type="InterPro" id="IPR019756">
    <property type="entry name" value="Pept_S26A_signal_pept_1_Ser-AS"/>
</dbReference>
<dbReference type="GO" id="GO:0009003">
    <property type="term" value="F:signal peptidase activity"/>
    <property type="evidence" value="ECO:0007669"/>
    <property type="project" value="UniProtKB-EC"/>
</dbReference>
<comment type="similarity">
    <text evidence="3 9">Belongs to the peptidase S26 family.</text>
</comment>
<dbReference type="PRINTS" id="PR00727">
    <property type="entry name" value="LEADERPTASE"/>
</dbReference>
<comment type="catalytic activity">
    <reaction evidence="1 8">
        <text>Cleavage of hydrophobic, N-terminal signal or leader sequences from secreted and periplasmic proteins.</text>
        <dbReference type="EC" id="3.4.21.89"/>
    </reaction>
</comment>
<dbReference type="NCBIfam" id="TIGR02227">
    <property type="entry name" value="sigpep_I_bact"/>
    <property type="match status" value="1"/>
</dbReference>
<evidence type="ECO:0000256" key="9">
    <source>
        <dbReference type="RuleBase" id="RU362042"/>
    </source>
</evidence>
<evidence type="ECO:0000313" key="12">
    <source>
        <dbReference type="Proteomes" id="UP000309676"/>
    </source>
</evidence>
<evidence type="ECO:0000313" key="11">
    <source>
        <dbReference type="EMBL" id="TLS52967.1"/>
    </source>
</evidence>
<dbReference type="GO" id="GO:0005886">
    <property type="term" value="C:plasma membrane"/>
    <property type="evidence" value="ECO:0007669"/>
    <property type="project" value="UniProtKB-SubCell"/>
</dbReference>
<dbReference type="RefSeq" id="WP_138193208.1">
    <property type="nucleotide sequence ID" value="NZ_VCIW01000003.1"/>
</dbReference>
<keyword evidence="6 8" id="KW-0378">Hydrolase</keyword>
<evidence type="ECO:0000256" key="4">
    <source>
        <dbReference type="ARBA" id="ARBA00013208"/>
    </source>
</evidence>
<feature type="domain" description="Peptidase S26" evidence="10">
    <location>
        <begin position="11"/>
        <end position="182"/>
    </location>
</feature>
<dbReference type="AlphaFoldDB" id="A0A5R9G964"/>
<feature type="active site" evidence="7">
    <location>
        <position position="103"/>
    </location>
</feature>
<dbReference type="GO" id="GO:0006465">
    <property type="term" value="P:signal peptide processing"/>
    <property type="evidence" value="ECO:0007669"/>
    <property type="project" value="InterPro"/>
</dbReference>
<dbReference type="Proteomes" id="UP000309676">
    <property type="component" value="Unassembled WGS sequence"/>
</dbReference>
<keyword evidence="5 8" id="KW-0645">Protease</keyword>